<evidence type="ECO:0000313" key="4">
    <source>
        <dbReference type="EMBL" id="KAB0799700.1"/>
    </source>
</evidence>
<feature type="coiled-coil region" evidence="1">
    <location>
        <begin position="174"/>
        <end position="201"/>
    </location>
</feature>
<evidence type="ECO:0000256" key="2">
    <source>
        <dbReference type="SAM" id="SignalP"/>
    </source>
</evidence>
<keyword evidence="1" id="KW-0175">Coiled coil</keyword>
<organism evidence="4 5">
    <name type="scientific">Photinus pyralis</name>
    <name type="common">Common eastern firefly</name>
    <name type="synonym">Lampyris pyralis</name>
    <dbReference type="NCBI Taxonomy" id="7054"/>
    <lineage>
        <taxon>Eukaryota</taxon>
        <taxon>Metazoa</taxon>
        <taxon>Ecdysozoa</taxon>
        <taxon>Arthropoda</taxon>
        <taxon>Hexapoda</taxon>
        <taxon>Insecta</taxon>
        <taxon>Pterygota</taxon>
        <taxon>Neoptera</taxon>
        <taxon>Endopterygota</taxon>
        <taxon>Coleoptera</taxon>
        <taxon>Polyphaga</taxon>
        <taxon>Elateriformia</taxon>
        <taxon>Elateroidea</taxon>
        <taxon>Lampyridae</taxon>
        <taxon>Lampyrinae</taxon>
        <taxon>Photinus</taxon>
    </lineage>
</organism>
<reference evidence="4 5" key="1">
    <citation type="journal article" date="2018" name="Elife">
        <title>Firefly genomes illuminate parallel origins of bioluminescence in beetles.</title>
        <authorList>
            <person name="Fallon T.R."/>
            <person name="Lower S.E."/>
            <person name="Chang C.H."/>
            <person name="Bessho-Uehara M."/>
            <person name="Martin G.J."/>
            <person name="Bewick A.J."/>
            <person name="Behringer M."/>
            <person name="Debat H.J."/>
            <person name="Wong I."/>
            <person name="Day J.C."/>
            <person name="Suvorov A."/>
            <person name="Silva C.J."/>
            <person name="Stanger-Hall K.F."/>
            <person name="Hall D.W."/>
            <person name="Schmitz R.J."/>
            <person name="Nelson D.R."/>
            <person name="Lewis S.M."/>
            <person name="Shigenobu S."/>
            <person name="Bybee S.M."/>
            <person name="Larracuente A.M."/>
            <person name="Oba Y."/>
            <person name="Weng J.K."/>
        </authorList>
    </citation>
    <scope>NUCLEOTIDE SEQUENCE [LARGE SCALE GENOMIC DNA]</scope>
    <source>
        <strain evidence="4">1611_PpyrPB1</strain>
        <tissue evidence="4">Whole body</tissue>
    </source>
</reference>
<evidence type="ECO:0000256" key="1">
    <source>
        <dbReference type="SAM" id="Coils"/>
    </source>
</evidence>
<evidence type="ECO:0000259" key="3">
    <source>
        <dbReference type="PROSITE" id="PS51969"/>
    </source>
</evidence>
<dbReference type="InterPro" id="IPR031756">
    <property type="entry name" value="BGBP_N"/>
</dbReference>
<dbReference type="AlphaFoldDB" id="A0A5N4AQU7"/>
<dbReference type="GO" id="GO:0030246">
    <property type="term" value="F:carbohydrate binding"/>
    <property type="evidence" value="ECO:0007669"/>
    <property type="project" value="InterPro"/>
</dbReference>
<proteinExistence type="predicted"/>
<dbReference type="InterPro" id="IPR043030">
    <property type="entry name" value="BGBP_N_sf"/>
</dbReference>
<dbReference type="EMBL" id="VVIM01000005">
    <property type="protein sequence ID" value="KAB0799700.1"/>
    <property type="molecule type" value="Genomic_DNA"/>
</dbReference>
<dbReference type="InParanoid" id="A0A5N4AQU7"/>
<protein>
    <recommendedName>
        <fullName evidence="3">CBM39 domain-containing protein</fullName>
    </recommendedName>
</protein>
<name>A0A5N4AQU7_PHOPY</name>
<feature type="domain" description="CBM39" evidence="3">
    <location>
        <begin position="18"/>
        <end position="118"/>
    </location>
</feature>
<gene>
    <name evidence="4" type="ORF">PPYR_07580</name>
</gene>
<dbReference type="Pfam" id="PF15886">
    <property type="entry name" value="CBM39"/>
    <property type="match status" value="1"/>
</dbReference>
<sequence>MSRFYASLTLLFTYVHSYVIPTPEFQVFGNTLEVSIPHEDGIEVFYFHGRVQRKNQHALKSDAIAMDTRDRTGNTWVIRDNNVQLQAGDVINYWVFVRKNGVGYRNPTGYFMVADIAKPPQSAVSTTERGMDAVPDSFSEKKELDAFVMNDPVNLDSVLYSEGTACTFNCTNQVKNVNETIHRMQSQMESLEKAVDQIMEIVNEQVSS</sequence>
<feature type="signal peptide" evidence="2">
    <location>
        <begin position="1"/>
        <end position="17"/>
    </location>
</feature>
<keyword evidence="5" id="KW-1185">Reference proteome</keyword>
<accession>A0A5N4AQU7</accession>
<comment type="caution">
    <text evidence="4">The sequence shown here is derived from an EMBL/GenBank/DDBJ whole genome shotgun (WGS) entry which is preliminary data.</text>
</comment>
<dbReference type="Proteomes" id="UP000327044">
    <property type="component" value="Unassembled WGS sequence"/>
</dbReference>
<keyword evidence="2" id="KW-0732">Signal</keyword>
<dbReference type="Gene3D" id="2.60.40.2140">
    <property type="entry name" value="Beta-1,3-glucan-recognition protein, N-terminal domain"/>
    <property type="match status" value="1"/>
</dbReference>
<dbReference type="PROSITE" id="PS51969">
    <property type="entry name" value="CBM39"/>
    <property type="match status" value="1"/>
</dbReference>
<feature type="chain" id="PRO_5024406079" description="CBM39 domain-containing protein" evidence="2">
    <location>
        <begin position="18"/>
        <end position="208"/>
    </location>
</feature>
<evidence type="ECO:0000313" key="5">
    <source>
        <dbReference type="Proteomes" id="UP000327044"/>
    </source>
</evidence>